<dbReference type="EMBL" id="AWVF01000188">
    <property type="protein sequence ID" value="ERJ96084.1"/>
    <property type="molecule type" value="Genomic_DNA"/>
</dbReference>
<dbReference type="STRING" id="411473.RUMCAL_01543"/>
<dbReference type="SUPFAM" id="SSF63446">
    <property type="entry name" value="Type I dockerin domain"/>
    <property type="match status" value="1"/>
</dbReference>
<dbReference type="PROSITE" id="PS51766">
    <property type="entry name" value="DOCKERIN"/>
    <property type="match status" value="1"/>
</dbReference>
<dbReference type="HOGENOM" id="CLU_004180_1_0_9"/>
<gene>
    <name evidence="4" type="ORF">RUMCAL_01543</name>
</gene>
<dbReference type="Gene3D" id="2.130.10.10">
    <property type="entry name" value="YVTN repeat-like/Quinoprotein amine dehydrogenase"/>
    <property type="match status" value="2"/>
</dbReference>
<dbReference type="GO" id="GO:0010411">
    <property type="term" value="P:xyloglucan metabolic process"/>
    <property type="evidence" value="ECO:0007669"/>
    <property type="project" value="TreeGrafter"/>
</dbReference>
<feature type="domain" description="Dockerin" evidence="3">
    <location>
        <begin position="870"/>
        <end position="938"/>
    </location>
</feature>
<feature type="signal peptide" evidence="2">
    <location>
        <begin position="1"/>
        <end position="24"/>
    </location>
</feature>
<dbReference type="PANTHER" id="PTHR43739:SF5">
    <property type="entry name" value="EXO-ALPHA-SIALIDASE"/>
    <property type="match status" value="1"/>
</dbReference>
<dbReference type="RefSeq" id="WP_021683013.1">
    <property type="nucleotide sequence ID" value="NZ_KI260452.1"/>
</dbReference>
<keyword evidence="5" id="KW-1185">Reference proteome</keyword>
<protein>
    <submittedName>
        <fullName evidence="4">BNR/Asp-box repeat protein</fullName>
    </submittedName>
</protein>
<dbReference type="CDD" id="cd15482">
    <property type="entry name" value="Sialidase_non-viral"/>
    <property type="match status" value="2"/>
</dbReference>
<evidence type="ECO:0000259" key="3">
    <source>
        <dbReference type="PROSITE" id="PS51766"/>
    </source>
</evidence>
<dbReference type="GO" id="GO:0004553">
    <property type="term" value="F:hydrolase activity, hydrolyzing O-glycosyl compounds"/>
    <property type="evidence" value="ECO:0007669"/>
    <property type="project" value="InterPro"/>
</dbReference>
<dbReference type="eggNOG" id="COG4447">
    <property type="taxonomic scope" value="Bacteria"/>
</dbReference>
<dbReference type="InterPro" id="IPR015943">
    <property type="entry name" value="WD40/YVTN_repeat-like_dom_sf"/>
</dbReference>
<evidence type="ECO:0000313" key="5">
    <source>
        <dbReference type="Proteomes" id="UP000016662"/>
    </source>
</evidence>
<comment type="caution">
    <text evidence="4">The sequence shown here is derived from an EMBL/GenBank/DDBJ whole genome shotgun (WGS) entry which is preliminary data.</text>
</comment>
<feature type="compositionally biased region" description="Low complexity" evidence="1">
    <location>
        <begin position="804"/>
        <end position="817"/>
    </location>
</feature>
<dbReference type="Gene3D" id="1.10.1330.10">
    <property type="entry name" value="Dockerin domain"/>
    <property type="match status" value="1"/>
</dbReference>
<dbReference type="Pfam" id="PF00404">
    <property type="entry name" value="Dockerin_1"/>
    <property type="match status" value="1"/>
</dbReference>
<dbReference type="InterPro" id="IPR052025">
    <property type="entry name" value="Xyloglucanase_GH74"/>
</dbReference>
<organism evidence="4 5">
    <name type="scientific">Ruminococcus callidus ATCC 27760</name>
    <dbReference type="NCBI Taxonomy" id="411473"/>
    <lineage>
        <taxon>Bacteria</taxon>
        <taxon>Bacillati</taxon>
        <taxon>Bacillota</taxon>
        <taxon>Clostridia</taxon>
        <taxon>Eubacteriales</taxon>
        <taxon>Oscillospiraceae</taxon>
        <taxon>Ruminococcus</taxon>
    </lineage>
</organism>
<dbReference type="PATRIC" id="fig|411473.3.peg.1254"/>
<name>U2M2W6_9FIRM</name>
<dbReference type="InterPro" id="IPR002105">
    <property type="entry name" value="Dockerin_1_rpt"/>
</dbReference>
<proteinExistence type="predicted"/>
<dbReference type="CDD" id="cd14256">
    <property type="entry name" value="Dockerin_I"/>
    <property type="match status" value="1"/>
</dbReference>
<dbReference type="PANTHER" id="PTHR43739">
    <property type="entry name" value="XYLOGLUCANASE (EUROFUNG)"/>
    <property type="match status" value="1"/>
</dbReference>
<dbReference type="AlphaFoldDB" id="U2M2W6"/>
<evidence type="ECO:0000256" key="2">
    <source>
        <dbReference type="SAM" id="SignalP"/>
    </source>
</evidence>
<feature type="chain" id="PRO_5038958083" evidence="2">
    <location>
        <begin position="25"/>
        <end position="941"/>
    </location>
</feature>
<keyword evidence="2" id="KW-0732">Signal</keyword>
<dbReference type="InterPro" id="IPR016134">
    <property type="entry name" value="Dockerin_dom"/>
</dbReference>
<reference evidence="4 5" key="1">
    <citation type="submission" date="2013-07" db="EMBL/GenBank/DDBJ databases">
        <authorList>
            <person name="Weinstock G."/>
            <person name="Sodergren E."/>
            <person name="Wylie T."/>
            <person name="Fulton L."/>
            <person name="Fulton R."/>
            <person name="Fronick C."/>
            <person name="O'Laughlin M."/>
            <person name="Godfrey J."/>
            <person name="Miner T."/>
            <person name="Herter B."/>
            <person name="Appelbaum E."/>
            <person name="Cordes M."/>
            <person name="Lek S."/>
            <person name="Wollam A."/>
            <person name="Pepin K.H."/>
            <person name="Palsikar V.B."/>
            <person name="Mitreva M."/>
            <person name="Wilson R.K."/>
        </authorList>
    </citation>
    <scope>NUCLEOTIDE SEQUENCE [LARGE SCALE GENOMIC DNA]</scope>
    <source>
        <strain evidence="4 5">ATCC 27760</strain>
    </source>
</reference>
<dbReference type="Proteomes" id="UP000016662">
    <property type="component" value="Unassembled WGS sequence"/>
</dbReference>
<dbReference type="InterPro" id="IPR036278">
    <property type="entry name" value="Sialidase_sf"/>
</dbReference>
<dbReference type="InterPro" id="IPR036439">
    <property type="entry name" value="Dockerin_dom_sf"/>
</dbReference>
<accession>U2M2W6</accession>
<feature type="region of interest" description="Disordered" evidence="1">
    <location>
        <begin position="797"/>
        <end position="817"/>
    </location>
</feature>
<evidence type="ECO:0000256" key="1">
    <source>
        <dbReference type="SAM" id="MobiDB-lite"/>
    </source>
</evidence>
<sequence>MTKQKKIISVLTAAALLCTGIGTAGISQPLTASAADSIESSMDWDTLNIAGGGFVSGIVTGDDQMYARTDVGGAYRYDYEQKKWVQLLDFLNEADRGFLSVDAMCVDPNDDDTLYLLCGCAYFSDARTVIFRSRDAGETFEEIDVTDLIQVHGNGYGRQTGEAIAVDPDNPNIIYCGGDATAGDSALIMSEDGGDTWSPVMGYDKLGLFEYSIKWPTWTEHMVRSVADDEYLNVNGIATIKITDGKVYVGTSVKGKANLHVAEVGSDDFKPLSEDLPTEQMPSRINLDPDGNLLITYINGLMFDSGTGYAYKYNPKTDELKDITPTTTSNGTATKLNVGYGAVASDPKDANKLVATTCAQWYSQSWTADAWDRDAIAWGDRFFKSEDGGETWTEMTPGNTAYWNGPLIANYLQDGGHSWIRDKAIHWSGCIALDPRNSDQFWVVSGNGVFTCEDTWAECPTIRFAADGIEEVVSLDFISRPGKDPVSVIGDYDGFYHNADGTATQLTPSMNKLTSTTASTAGIAYCPANPDVMVRLSEGSALGYYTTDGTTWQELPNIPCSGAKAAINQLEDGTYRILVSSSGKIAYTDDFGKTWNTASTSDSLSSTIWMCVDEKNPQYVYAYGYYYNSSYFYSKPKADITDARYILMVSDDYGKTFKNNQTVCQYDQCDGAYRIAYLDEGTFAIAAGYYGAYLVTDYGKTITKMDSVSYCKTMGYGAAAKDGDPYTLYMYGKPADSDPEGIYRSTDCGKSWVLINQNHLYGGTGNGNYLVGDMNTFGTVYMSTVGCGIVVGKVNGSEDPKPVTTDTTQTTKATTTTTSTTTVSTAASTKDSAASTTIATTIVTTLPQTTDSTGVSTTASGKNTATVPAGATLYGDTNLDGRVDITDAVLLNKAAAGAVSLAAQAAKNADCNANGEVGSDDAVSLLKFLVQIIKNLPEVAE</sequence>
<dbReference type="SUPFAM" id="SSF50939">
    <property type="entry name" value="Sialidases"/>
    <property type="match status" value="1"/>
</dbReference>
<dbReference type="GO" id="GO:0000272">
    <property type="term" value="P:polysaccharide catabolic process"/>
    <property type="evidence" value="ECO:0007669"/>
    <property type="project" value="InterPro"/>
</dbReference>
<dbReference type="OrthoDB" id="9757947at2"/>
<dbReference type="SUPFAM" id="SSF63829">
    <property type="entry name" value="Calcium-dependent phosphotriesterase"/>
    <property type="match status" value="1"/>
</dbReference>
<dbReference type="SUPFAM" id="SSF110296">
    <property type="entry name" value="Oligoxyloglucan reducing end-specific cellobiohydrolase"/>
    <property type="match status" value="1"/>
</dbReference>
<evidence type="ECO:0000313" key="4">
    <source>
        <dbReference type="EMBL" id="ERJ96084.1"/>
    </source>
</evidence>